<comment type="caution">
    <text evidence="2">The sequence shown here is derived from an EMBL/GenBank/DDBJ whole genome shotgun (WGS) entry which is preliminary data.</text>
</comment>
<reference evidence="2" key="1">
    <citation type="submission" date="2022-11" db="EMBL/GenBank/DDBJ databases">
        <title>Draft genome sequence of Sellimonas catena strain 18CBH55.</title>
        <authorList>
            <person name="Atsushi H."/>
            <person name="Moriya O."/>
            <person name="Mitsuo S."/>
        </authorList>
    </citation>
    <scope>NUCLEOTIDE SEQUENCE</scope>
    <source>
        <strain evidence="2">18CBH55</strain>
    </source>
</reference>
<dbReference type="InterPro" id="IPR035093">
    <property type="entry name" value="RelE/ParE_toxin_dom_sf"/>
</dbReference>
<dbReference type="RefSeq" id="WP_087252169.1">
    <property type="nucleotide sequence ID" value="NZ_BSCH01000013.1"/>
</dbReference>
<evidence type="ECO:0000313" key="3">
    <source>
        <dbReference type="Proteomes" id="UP001145094"/>
    </source>
</evidence>
<sequence>MGKRIVEITQTALDDMEGIYDYIADVLLAAENAMGQYNRIADAILTLESNPERCPVFEVEPERSWRMRRMVIDNYLVCYIVDPDKVTVTDVLYGASNVHARLKARHKADPDI</sequence>
<dbReference type="AlphaFoldDB" id="A0A9W6CDS2"/>
<dbReference type="Gene3D" id="3.30.2310.20">
    <property type="entry name" value="RelE-like"/>
    <property type="match status" value="1"/>
</dbReference>
<reference evidence="2" key="2">
    <citation type="submission" date="2022-11" db="EMBL/GenBank/DDBJ databases">
        <title>Draft genome sequence of Sellimonas catena strain 18CBH55.</title>
        <authorList>
            <person name="Hisatomi A."/>
            <person name="Ohkuma M."/>
            <person name="Sakamoto M."/>
        </authorList>
    </citation>
    <scope>NUCLEOTIDE SEQUENCE</scope>
    <source>
        <strain evidence="2">18CBH55</strain>
    </source>
</reference>
<name>A0A9W6CDS2_9FIRM</name>
<gene>
    <name evidence="2" type="ORF">Selli2_21860</name>
</gene>
<organism evidence="2 3">
    <name type="scientific">Sellimonas catena</name>
    <dbReference type="NCBI Taxonomy" id="2994035"/>
    <lineage>
        <taxon>Bacteria</taxon>
        <taxon>Bacillati</taxon>
        <taxon>Bacillota</taxon>
        <taxon>Clostridia</taxon>
        <taxon>Lachnospirales</taxon>
        <taxon>Lachnospiraceae</taxon>
        <taxon>Sellimonas</taxon>
    </lineage>
</organism>
<dbReference type="InterPro" id="IPR007712">
    <property type="entry name" value="RelE/ParE_toxin"/>
</dbReference>
<evidence type="ECO:0008006" key="4">
    <source>
        <dbReference type="Google" id="ProtNLM"/>
    </source>
</evidence>
<evidence type="ECO:0000313" key="2">
    <source>
        <dbReference type="EMBL" id="GLG90759.1"/>
    </source>
</evidence>
<evidence type="ECO:0000256" key="1">
    <source>
        <dbReference type="ARBA" id="ARBA00022649"/>
    </source>
</evidence>
<dbReference type="Pfam" id="PF05016">
    <property type="entry name" value="ParE_toxin"/>
    <property type="match status" value="1"/>
</dbReference>
<accession>A0A9W6CDS2</accession>
<dbReference type="Proteomes" id="UP001145094">
    <property type="component" value="Unassembled WGS sequence"/>
</dbReference>
<keyword evidence="1" id="KW-1277">Toxin-antitoxin system</keyword>
<reference evidence="2" key="3">
    <citation type="journal article" date="2023" name="Int. J. Syst. Evol. Microbiol.">
        <title>Sellimonas catena sp. nov., isolated from human faeces.</title>
        <authorList>
            <person name="Hisatomi A."/>
            <person name="Ohkuma M."/>
            <person name="Sakamoto M."/>
        </authorList>
    </citation>
    <scope>NUCLEOTIDE SEQUENCE</scope>
    <source>
        <strain evidence="2">18CBH55</strain>
    </source>
</reference>
<proteinExistence type="predicted"/>
<protein>
    <recommendedName>
        <fullName evidence="4">Type II toxin-antitoxin system RelE/ParE family toxin</fullName>
    </recommendedName>
</protein>
<dbReference type="EMBL" id="BSCH01000013">
    <property type="protein sequence ID" value="GLG90759.1"/>
    <property type="molecule type" value="Genomic_DNA"/>
</dbReference>